<dbReference type="GO" id="GO:0016020">
    <property type="term" value="C:membrane"/>
    <property type="evidence" value="ECO:0007669"/>
    <property type="project" value="UniProtKB-SubCell"/>
</dbReference>
<feature type="domain" description="Major facilitator superfamily (MFS) profile" evidence="7">
    <location>
        <begin position="1"/>
        <end position="136"/>
    </location>
</feature>
<feature type="chain" id="PRO_5024354950" evidence="6">
    <location>
        <begin position="20"/>
        <end position="136"/>
    </location>
</feature>
<dbReference type="EMBL" id="SEYY01023351">
    <property type="protein sequence ID" value="KAB7494911.1"/>
    <property type="molecule type" value="Genomic_DNA"/>
</dbReference>
<feature type="signal peptide" evidence="6">
    <location>
        <begin position="1"/>
        <end position="19"/>
    </location>
</feature>
<evidence type="ECO:0000256" key="6">
    <source>
        <dbReference type="SAM" id="SignalP"/>
    </source>
</evidence>
<name>A0A5N5SLG3_9CRUS</name>
<dbReference type="PROSITE" id="PS50850">
    <property type="entry name" value="MFS"/>
    <property type="match status" value="1"/>
</dbReference>
<dbReference type="InterPro" id="IPR011701">
    <property type="entry name" value="MFS"/>
</dbReference>
<evidence type="ECO:0000313" key="9">
    <source>
        <dbReference type="Proteomes" id="UP000326759"/>
    </source>
</evidence>
<keyword evidence="2 5" id="KW-0812">Transmembrane</keyword>
<dbReference type="GO" id="GO:0022857">
    <property type="term" value="F:transmembrane transporter activity"/>
    <property type="evidence" value="ECO:0007669"/>
    <property type="project" value="InterPro"/>
</dbReference>
<evidence type="ECO:0000256" key="2">
    <source>
        <dbReference type="ARBA" id="ARBA00022692"/>
    </source>
</evidence>
<gene>
    <name evidence="8" type="ORF">Anas_09942</name>
</gene>
<dbReference type="Pfam" id="PF07690">
    <property type="entry name" value="MFS_1"/>
    <property type="match status" value="1"/>
</dbReference>
<organism evidence="8 9">
    <name type="scientific">Armadillidium nasatum</name>
    <dbReference type="NCBI Taxonomy" id="96803"/>
    <lineage>
        <taxon>Eukaryota</taxon>
        <taxon>Metazoa</taxon>
        <taxon>Ecdysozoa</taxon>
        <taxon>Arthropoda</taxon>
        <taxon>Crustacea</taxon>
        <taxon>Multicrustacea</taxon>
        <taxon>Malacostraca</taxon>
        <taxon>Eumalacostraca</taxon>
        <taxon>Peracarida</taxon>
        <taxon>Isopoda</taxon>
        <taxon>Oniscidea</taxon>
        <taxon>Crinocheta</taxon>
        <taxon>Armadillidiidae</taxon>
        <taxon>Armadillidium</taxon>
    </lineage>
</organism>
<dbReference type="AlphaFoldDB" id="A0A5N5SLG3"/>
<feature type="non-terminal residue" evidence="8">
    <location>
        <position position="136"/>
    </location>
</feature>
<sequence>MIIGLVIAAILVFLSPLCAEVSPYLLAANRFLIGASFGTSPATYQVLLASWAPKNELGFMSTFGYSGLSIGGLLGLVVPGWMSEQFGWRSIFYLGGAMTCLVPPLWFFLVRNKPSDHPMLSDYERRLLAENIKIKT</sequence>
<dbReference type="PANTHER" id="PTHR11662:SF399">
    <property type="entry name" value="FI19708P1-RELATED"/>
    <property type="match status" value="1"/>
</dbReference>
<evidence type="ECO:0000313" key="8">
    <source>
        <dbReference type="EMBL" id="KAB7494911.1"/>
    </source>
</evidence>
<dbReference type="PANTHER" id="PTHR11662">
    <property type="entry name" value="SOLUTE CARRIER FAMILY 17"/>
    <property type="match status" value="1"/>
</dbReference>
<evidence type="ECO:0000256" key="1">
    <source>
        <dbReference type="ARBA" id="ARBA00004141"/>
    </source>
</evidence>
<dbReference type="InterPro" id="IPR036259">
    <property type="entry name" value="MFS_trans_sf"/>
</dbReference>
<keyword evidence="6" id="KW-0732">Signal</keyword>
<dbReference type="InterPro" id="IPR050382">
    <property type="entry name" value="MFS_Na/Anion_cotransporter"/>
</dbReference>
<proteinExistence type="predicted"/>
<feature type="transmembrane region" description="Helical" evidence="5">
    <location>
        <begin position="88"/>
        <end position="110"/>
    </location>
</feature>
<dbReference type="InterPro" id="IPR020846">
    <property type="entry name" value="MFS_dom"/>
</dbReference>
<evidence type="ECO:0000259" key="7">
    <source>
        <dbReference type="PROSITE" id="PS50850"/>
    </source>
</evidence>
<dbReference type="OrthoDB" id="2985014at2759"/>
<keyword evidence="3 5" id="KW-1133">Transmembrane helix</keyword>
<dbReference type="SUPFAM" id="SSF103473">
    <property type="entry name" value="MFS general substrate transporter"/>
    <property type="match status" value="1"/>
</dbReference>
<dbReference type="Proteomes" id="UP000326759">
    <property type="component" value="Unassembled WGS sequence"/>
</dbReference>
<keyword evidence="4 5" id="KW-0472">Membrane</keyword>
<feature type="transmembrane region" description="Helical" evidence="5">
    <location>
        <begin position="63"/>
        <end position="82"/>
    </location>
</feature>
<evidence type="ECO:0000256" key="4">
    <source>
        <dbReference type="ARBA" id="ARBA00023136"/>
    </source>
</evidence>
<comment type="subcellular location">
    <subcellularLocation>
        <location evidence="1">Membrane</location>
        <topology evidence="1">Multi-pass membrane protein</topology>
    </subcellularLocation>
</comment>
<keyword evidence="9" id="KW-1185">Reference proteome</keyword>
<dbReference type="Gene3D" id="1.20.1250.20">
    <property type="entry name" value="MFS general substrate transporter like domains"/>
    <property type="match status" value="1"/>
</dbReference>
<accession>A0A5N5SLG3</accession>
<protein>
    <submittedName>
        <fullName evidence="8">Putative small intestine urate exporter</fullName>
    </submittedName>
</protein>
<evidence type="ECO:0000256" key="3">
    <source>
        <dbReference type="ARBA" id="ARBA00022989"/>
    </source>
</evidence>
<evidence type="ECO:0000256" key="5">
    <source>
        <dbReference type="SAM" id="Phobius"/>
    </source>
</evidence>
<comment type="caution">
    <text evidence="8">The sequence shown here is derived from an EMBL/GenBank/DDBJ whole genome shotgun (WGS) entry which is preliminary data.</text>
</comment>
<reference evidence="8 9" key="1">
    <citation type="journal article" date="2019" name="PLoS Biol.">
        <title>Sex chromosomes control vertical transmission of feminizing Wolbachia symbionts in an isopod.</title>
        <authorList>
            <person name="Becking T."/>
            <person name="Chebbi M.A."/>
            <person name="Giraud I."/>
            <person name="Moumen B."/>
            <person name="Laverre T."/>
            <person name="Caubet Y."/>
            <person name="Peccoud J."/>
            <person name="Gilbert C."/>
            <person name="Cordaux R."/>
        </authorList>
    </citation>
    <scope>NUCLEOTIDE SEQUENCE [LARGE SCALE GENOMIC DNA]</scope>
    <source>
        <strain evidence="8">ANa2</strain>
        <tissue evidence="8">Whole body excluding digestive tract and cuticle</tissue>
    </source>
</reference>